<sequence>MSTTEAAVASQAVRRSLPPKFEPVGRHTSEYAAERFSRHDRYGSTVGAVDPARRPAVFVSIISQRFGWGRSKMARKNGM</sequence>
<feature type="region of interest" description="Disordered" evidence="1">
    <location>
        <begin position="1"/>
        <end position="29"/>
    </location>
</feature>
<dbReference type="EMBL" id="CP036268">
    <property type="protein sequence ID" value="QDT35998.1"/>
    <property type="molecule type" value="Genomic_DNA"/>
</dbReference>
<name>A0A517QWQ5_9PLAN</name>
<proteinExistence type="predicted"/>
<keyword evidence="3" id="KW-1185">Reference proteome</keyword>
<dbReference type="KEGG" id="svp:Pan189_03530"/>
<protein>
    <submittedName>
        <fullName evidence="2">Uncharacterized protein</fullName>
    </submittedName>
</protein>
<dbReference type="AlphaFoldDB" id="A0A517QWQ5"/>
<evidence type="ECO:0000313" key="3">
    <source>
        <dbReference type="Proteomes" id="UP000317318"/>
    </source>
</evidence>
<evidence type="ECO:0000256" key="1">
    <source>
        <dbReference type="SAM" id="MobiDB-lite"/>
    </source>
</evidence>
<evidence type="ECO:0000313" key="2">
    <source>
        <dbReference type="EMBL" id="QDT35998.1"/>
    </source>
</evidence>
<organism evidence="2 3">
    <name type="scientific">Stratiformator vulcanicus</name>
    <dbReference type="NCBI Taxonomy" id="2527980"/>
    <lineage>
        <taxon>Bacteria</taxon>
        <taxon>Pseudomonadati</taxon>
        <taxon>Planctomycetota</taxon>
        <taxon>Planctomycetia</taxon>
        <taxon>Planctomycetales</taxon>
        <taxon>Planctomycetaceae</taxon>
        <taxon>Stratiformator</taxon>
    </lineage>
</organism>
<dbReference type="Proteomes" id="UP000317318">
    <property type="component" value="Chromosome"/>
</dbReference>
<accession>A0A517QWQ5</accession>
<reference evidence="2 3" key="1">
    <citation type="submission" date="2019-02" db="EMBL/GenBank/DDBJ databases">
        <title>Deep-cultivation of Planctomycetes and their phenomic and genomic characterization uncovers novel biology.</title>
        <authorList>
            <person name="Wiegand S."/>
            <person name="Jogler M."/>
            <person name="Boedeker C."/>
            <person name="Pinto D."/>
            <person name="Vollmers J."/>
            <person name="Rivas-Marin E."/>
            <person name="Kohn T."/>
            <person name="Peeters S.H."/>
            <person name="Heuer A."/>
            <person name="Rast P."/>
            <person name="Oberbeckmann S."/>
            <person name="Bunk B."/>
            <person name="Jeske O."/>
            <person name="Meyerdierks A."/>
            <person name="Storesund J.E."/>
            <person name="Kallscheuer N."/>
            <person name="Luecker S."/>
            <person name="Lage O.M."/>
            <person name="Pohl T."/>
            <person name="Merkel B.J."/>
            <person name="Hornburger P."/>
            <person name="Mueller R.-W."/>
            <person name="Bruemmer F."/>
            <person name="Labrenz M."/>
            <person name="Spormann A.M."/>
            <person name="Op den Camp H."/>
            <person name="Overmann J."/>
            <person name="Amann R."/>
            <person name="Jetten M.S.M."/>
            <person name="Mascher T."/>
            <person name="Medema M.H."/>
            <person name="Devos D.P."/>
            <person name="Kaster A.-K."/>
            <person name="Ovreas L."/>
            <person name="Rohde M."/>
            <person name="Galperin M.Y."/>
            <person name="Jogler C."/>
        </authorList>
    </citation>
    <scope>NUCLEOTIDE SEQUENCE [LARGE SCALE GENOMIC DNA]</scope>
    <source>
        <strain evidence="2 3">Pan189</strain>
    </source>
</reference>
<gene>
    <name evidence="2" type="ORF">Pan189_03530</name>
</gene>